<evidence type="ECO:0000256" key="1">
    <source>
        <dbReference type="SAM" id="MobiDB-lite"/>
    </source>
</evidence>
<sequence length="237" mass="25908">MSWLHSWSSTCSCLGLLGPCLLELPRARSKIVSFNRKSITANSSSNNSDSDYPNYSPEYFVLKPTNPENDAELFGKGLAGFQIAMPPAFYLGEGWHALKDLADLGDGECKDNKDKEDEENEEEEEDPEGPQDPNRDLDAENKDGPPIQVDPEGKPGPPEEPGDNGNAQGMPALNKHPILCNIYLHTWIQYAFAGVTQDSIQAILESHKSLLLALADLQGGAFPANFAVQVHKMPTTL</sequence>
<feature type="compositionally biased region" description="Acidic residues" evidence="1">
    <location>
        <begin position="116"/>
        <end position="129"/>
    </location>
</feature>
<protein>
    <submittedName>
        <fullName evidence="3">Uncharacterized protein</fullName>
    </submittedName>
</protein>
<feature type="region of interest" description="Disordered" evidence="1">
    <location>
        <begin position="106"/>
        <end position="170"/>
    </location>
</feature>
<name>A0A8H7HKI8_9AGAM</name>
<feature type="compositionally biased region" description="Basic and acidic residues" evidence="1">
    <location>
        <begin position="133"/>
        <end position="143"/>
    </location>
</feature>
<dbReference type="AlphaFoldDB" id="A0A8H7HKI8"/>
<organism evidence="3 4">
    <name type="scientific">Rhizoctonia solani</name>
    <dbReference type="NCBI Taxonomy" id="456999"/>
    <lineage>
        <taxon>Eukaryota</taxon>
        <taxon>Fungi</taxon>
        <taxon>Dikarya</taxon>
        <taxon>Basidiomycota</taxon>
        <taxon>Agaricomycotina</taxon>
        <taxon>Agaricomycetes</taxon>
        <taxon>Cantharellales</taxon>
        <taxon>Ceratobasidiaceae</taxon>
        <taxon>Rhizoctonia</taxon>
    </lineage>
</organism>
<dbReference type="EMBL" id="JACYCD010000586">
    <property type="protein sequence ID" value="KAF8690391.1"/>
    <property type="molecule type" value="Genomic_DNA"/>
</dbReference>
<accession>A0A8H7HKI8</accession>
<feature type="non-terminal residue" evidence="3">
    <location>
        <position position="1"/>
    </location>
</feature>
<evidence type="ECO:0000313" key="3">
    <source>
        <dbReference type="EMBL" id="KAF8690391.1"/>
    </source>
</evidence>
<feature type="compositionally biased region" description="Basic and acidic residues" evidence="1">
    <location>
        <begin position="106"/>
        <end position="115"/>
    </location>
</feature>
<keyword evidence="2" id="KW-0732">Signal</keyword>
<feature type="signal peptide" evidence="2">
    <location>
        <begin position="1"/>
        <end position="22"/>
    </location>
</feature>
<dbReference type="OrthoDB" id="3269777at2759"/>
<reference evidence="3" key="1">
    <citation type="submission" date="2020-09" db="EMBL/GenBank/DDBJ databases">
        <title>Comparative genome analyses of four rice-infecting Rhizoctonia solani isolates reveal extensive enrichment of homogalacturonan modification genes.</title>
        <authorList>
            <person name="Lee D.-Y."/>
            <person name="Jeon J."/>
            <person name="Kim K.-T."/>
            <person name="Cheong K."/>
            <person name="Song H."/>
            <person name="Choi G."/>
            <person name="Ko J."/>
            <person name="Opiyo S.O."/>
            <person name="Zuo S."/>
            <person name="Madhav S."/>
            <person name="Lee Y.-H."/>
            <person name="Wang G.-L."/>
        </authorList>
    </citation>
    <scope>NUCLEOTIDE SEQUENCE</scope>
    <source>
        <strain evidence="3">AG1-IA WGL</strain>
    </source>
</reference>
<evidence type="ECO:0000256" key="2">
    <source>
        <dbReference type="SAM" id="SignalP"/>
    </source>
</evidence>
<evidence type="ECO:0000313" key="4">
    <source>
        <dbReference type="Proteomes" id="UP000602905"/>
    </source>
</evidence>
<feature type="chain" id="PRO_5034906550" evidence="2">
    <location>
        <begin position="23"/>
        <end position="237"/>
    </location>
</feature>
<comment type="caution">
    <text evidence="3">The sequence shown here is derived from an EMBL/GenBank/DDBJ whole genome shotgun (WGS) entry which is preliminary data.</text>
</comment>
<proteinExistence type="predicted"/>
<dbReference type="Proteomes" id="UP000602905">
    <property type="component" value="Unassembled WGS sequence"/>
</dbReference>
<gene>
    <name evidence="3" type="ORF">RHS03_08903</name>
</gene>